<feature type="transmembrane region" description="Helical" evidence="5">
    <location>
        <begin position="20"/>
        <end position="43"/>
    </location>
</feature>
<name>A0AAF0YPF3_9STAP</name>
<dbReference type="AlphaFoldDB" id="A0AAF0YPF3"/>
<feature type="transmembrane region" description="Helical" evidence="5">
    <location>
        <begin position="102"/>
        <end position="129"/>
    </location>
</feature>
<feature type="transmembrane region" description="Helical" evidence="5">
    <location>
        <begin position="158"/>
        <end position="179"/>
    </location>
</feature>
<dbReference type="HAMAP" id="MF_00902">
    <property type="entry name" value="TatC"/>
    <property type="match status" value="1"/>
</dbReference>
<dbReference type="RefSeq" id="WP_068130356.1">
    <property type="nucleotide sequence ID" value="NZ_CP136964.1"/>
</dbReference>
<protein>
    <recommendedName>
        <fullName evidence="5">Sec-independent protein translocase protein TatC</fullName>
    </recommendedName>
</protein>
<evidence type="ECO:0000256" key="5">
    <source>
        <dbReference type="HAMAP-Rule" id="MF_00902"/>
    </source>
</evidence>
<feature type="transmembrane region" description="Helical" evidence="5">
    <location>
        <begin position="191"/>
        <end position="208"/>
    </location>
</feature>
<sequence>MQEKKEIIEHVQELRKRVLFVTYFFVAALLIGFYFAKPLVHYLQNAPWLEMTEMHAFNVTDPLRIYLTMIVIIAFILVLPVILYQFWAFVSPGLYEKERQVTLIYIPIAFILMIIGMVFSYFIVVPYIVKFTFSLSVEMGIVTTIGINDYFGFLVRTVLPFGIIFQMPILVLFMTQLGIITPMFLKKNRKYAYFILFVLAAIIAPPDVMTHFLLTLPMILLYEISITVSKVGYRRYLKAEEQALKETLKGDE</sequence>
<evidence type="ECO:0000256" key="4">
    <source>
        <dbReference type="ARBA" id="ARBA00023136"/>
    </source>
</evidence>
<dbReference type="InterPro" id="IPR002033">
    <property type="entry name" value="TatC"/>
</dbReference>
<dbReference type="EMBL" id="CP136964">
    <property type="protein sequence ID" value="WOS96962.1"/>
    <property type="molecule type" value="Genomic_DNA"/>
</dbReference>
<comment type="similarity">
    <text evidence="5">Belongs to the TatC family.</text>
</comment>
<comment type="subunit">
    <text evidence="5">Forms a complex with TatA.</text>
</comment>
<comment type="caution">
    <text evidence="5">Lacks conserved residue(s) required for the propagation of feature annotation.</text>
</comment>
<evidence type="ECO:0000313" key="7">
    <source>
        <dbReference type="Proteomes" id="UP000243626"/>
    </source>
</evidence>
<keyword evidence="5" id="KW-1003">Cell membrane</keyword>
<dbReference type="Pfam" id="PF00902">
    <property type="entry name" value="TatC"/>
    <property type="match status" value="1"/>
</dbReference>
<keyword evidence="7" id="KW-1185">Reference proteome</keyword>
<dbReference type="GO" id="GO:0043953">
    <property type="term" value="P:protein transport by the Tat complex"/>
    <property type="evidence" value="ECO:0007669"/>
    <property type="project" value="UniProtKB-UniRule"/>
</dbReference>
<keyword evidence="5" id="KW-0813">Transport</keyword>
<keyword evidence="3 5" id="KW-1133">Transmembrane helix</keyword>
<keyword evidence="5" id="KW-0653">Protein transport</keyword>
<dbReference type="PANTHER" id="PTHR30371">
    <property type="entry name" value="SEC-INDEPENDENT PROTEIN TRANSLOCASE PROTEIN TATC"/>
    <property type="match status" value="1"/>
</dbReference>
<dbReference type="Proteomes" id="UP000243626">
    <property type="component" value="Chromosome"/>
</dbReference>
<dbReference type="GO" id="GO:0009977">
    <property type="term" value="F:proton motive force dependent protein transmembrane transporter activity"/>
    <property type="evidence" value="ECO:0007669"/>
    <property type="project" value="TreeGrafter"/>
</dbReference>
<keyword evidence="2 5" id="KW-0812">Transmembrane</keyword>
<dbReference type="NCBIfam" id="TIGR00945">
    <property type="entry name" value="tatC"/>
    <property type="match status" value="1"/>
</dbReference>
<evidence type="ECO:0000256" key="3">
    <source>
        <dbReference type="ARBA" id="ARBA00022989"/>
    </source>
</evidence>
<dbReference type="GO" id="GO:0065002">
    <property type="term" value="P:intracellular protein transmembrane transport"/>
    <property type="evidence" value="ECO:0007669"/>
    <property type="project" value="TreeGrafter"/>
</dbReference>
<comment type="function">
    <text evidence="5">Part of the twin-arginine translocation (Tat) system that transports large folded proteins containing a characteristic twin-arginine motif in their signal peptide across membranes.</text>
</comment>
<organism evidence="6 7">
    <name type="scientific">Nosocomiicoccus massiliensis</name>
    <dbReference type="NCBI Taxonomy" id="1232430"/>
    <lineage>
        <taxon>Bacteria</taxon>
        <taxon>Bacillati</taxon>
        <taxon>Bacillota</taxon>
        <taxon>Bacilli</taxon>
        <taxon>Bacillales</taxon>
        <taxon>Staphylococcaceae</taxon>
        <taxon>Nosocomiicoccus</taxon>
    </lineage>
</organism>
<reference evidence="7" key="1">
    <citation type="submission" date="2017-09" db="EMBL/GenBank/DDBJ databases">
        <title>Bacterial strain isolated from the female urinary microbiota.</title>
        <authorList>
            <person name="Thomas-White K."/>
            <person name="Kumar N."/>
            <person name="Forster S."/>
            <person name="Putonti C."/>
            <person name="Lawley T."/>
            <person name="Wolfe A.J."/>
        </authorList>
    </citation>
    <scope>NUCLEOTIDE SEQUENCE [LARGE SCALE GENOMIC DNA]</scope>
    <source>
        <strain evidence="7">UMB0959</strain>
    </source>
</reference>
<evidence type="ECO:0000313" key="6">
    <source>
        <dbReference type="EMBL" id="WOS96962.1"/>
    </source>
</evidence>
<keyword evidence="4 5" id="KW-0472">Membrane</keyword>
<comment type="subcellular location">
    <subcellularLocation>
        <location evidence="5">Cell membrane</location>
        <topology evidence="5">Multi-pass membrane protein</topology>
    </subcellularLocation>
    <subcellularLocation>
        <location evidence="1">Membrane</location>
        <topology evidence="1">Multi-pass membrane protein</topology>
    </subcellularLocation>
</comment>
<keyword evidence="5" id="KW-0811">Translocation</keyword>
<feature type="transmembrane region" description="Helical" evidence="5">
    <location>
        <begin position="63"/>
        <end position="90"/>
    </location>
</feature>
<proteinExistence type="inferred from homology"/>
<dbReference type="GO" id="GO:0033281">
    <property type="term" value="C:TAT protein transport complex"/>
    <property type="evidence" value="ECO:0007669"/>
    <property type="project" value="UniProtKB-UniRule"/>
</dbReference>
<evidence type="ECO:0000256" key="1">
    <source>
        <dbReference type="ARBA" id="ARBA00004141"/>
    </source>
</evidence>
<dbReference type="PRINTS" id="PR01840">
    <property type="entry name" value="TATCFAMILY"/>
</dbReference>
<reference evidence="6 7" key="2">
    <citation type="submission" date="2023-10" db="EMBL/GenBank/DDBJ databases">
        <authorList>
            <person name="Choi B."/>
        </authorList>
    </citation>
    <scope>NUCLEOTIDE SEQUENCE [LARGE SCALE GENOMIC DNA]</scope>
    <source>
        <strain evidence="6 7">UMB0959</strain>
    </source>
</reference>
<gene>
    <name evidence="5 6" type="primary">tatC</name>
    <name evidence="6" type="ORF">CJ229_004435</name>
</gene>
<accession>A0AAF0YPF3</accession>
<evidence type="ECO:0000256" key="2">
    <source>
        <dbReference type="ARBA" id="ARBA00022692"/>
    </source>
</evidence>
<dbReference type="PANTHER" id="PTHR30371:SF0">
    <property type="entry name" value="SEC-INDEPENDENT PROTEIN TRANSLOCASE PROTEIN TATC, CHLOROPLASTIC-RELATED"/>
    <property type="match status" value="1"/>
</dbReference>
<dbReference type="KEGG" id="nmy:CJ229_004435"/>